<keyword evidence="2" id="KW-1185">Reference proteome</keyword>
<dbReference type="AlphaFoldDB" id="A0A218YRX1"/>
<gene>
    <name evidence="1" type="ORF">B2J93_6782</name>
</gene>
<protein>
    <submittedName>
        <fullName evidence="1">Uncharacterized protein</fullName>
    </submittedName>
</protein>
<comment type="caution">
    <text evidence="1">The sequence shown here is derived from an EMBL/GenBank/DDBJ whole genome shotgun (WGS) entry which is preliminary data.</text>
</comment>
<evidence type="ECO:0000313" key="1">
    <source>
        <dbReference type="EMBL" id="OWO92752.1"/>
    </source>
</evidence>
<dbReference type="EMBL" id="MZNU01000589">
    <property type="protein sequence ID" value="OWO92752.1"/>
    <property type="molecule type" value="Genomic_DNA"/>
</dbReference>
<proteinExistence type="predicted"/>
<evidence type="ECO:0000313" key="2">
    <source>
        <dbReference type="Proteomes" id="UP000242519"/>
    </source>
</evidence>
<dbReference type="Proteomes" id="UP000242519">
    <property type="component" value="Unassembled WGS sequence"/>
</dbReference>
<name>A0A218YRX1_9HELO</name>
<reference evidence="1 2" key="1">
    <citation type="submission" date="2017-04" db="EMBL/GenBank/DDBJ databases">
        <title>Draft genome sequence of Marssonina coronaria NL1: causal agent of apple blotch.</title>
        <authorList>
            <person name="Cheng Q."/>
        </authorList>
    </citation>
    <scope>NUCLEOTIDE SEQUENCE [LARGE SCALE GENOMIC DNA]</scope>
    <source>
        <strain evidence="1 2">NL1</strain>
    </source>
</reference>
<organism evidence="1 2">
    <name type="scientific">Diplocarpon coronariae</name>
    <dbReference type="NCBI Taxonomy" id="2795749"/>
    <lineage>
        <taxon>Eukaryota</taxon>
        <taxon>Fungi</taxon>
        <taxon>Dikarya</taxon>
        <taxon>Ascomycota</taxon>
        <taxon>Pezizomycotina</taxon>
        <taxon>Leotiomycetes</taxon>
        <taxon>Helotiales</taxon>
        <taxon>Drepanopezizaceae</taxon>
        <taxon>Diplocarpon</taxon>
    </lineage>
</organism>
<sequence length="208" mass="23730">MVKQNSVPAARYYDTRVYIGFPENGLASPIPWRILLAKAETSDGIIIWDLIDTVEVAPGGSPKVVRRSHAQSPVPPLEDIFWGWVDTNWGTSENFDRSGKGLGITITETAEILLQEGYHAHQEVFTEAMYLETWPHWLLHLQGKNIWQIEGFIRMYSDPNYKRFRNPEVTINEGVTFHRGRLYRPQYEIAGASVLPDNSRNYNGEVPG</sequence>
<dbReference type="InParanoid" id="A0A218YRX1"/>
<accession>A0A218YRX1</accession>